<reference evidence="3" key="1">
    <citation type="submission" date="2013-12" db="EMBL/GenBank/DDBJ databases">
        <authorList>
            <person name="Genoscope - CEA"/>
        </authorList>
    </citation>
    <scope>NUCLEOTIDE SEQUENCE</scope>
    <source>
        <strain evidence="3">CBS 1993</strain>
    </source>
</reference>
<gene>
    <name evidence="3" type="ORF">KUCA_T00005198001</name>
</gene>
<evidence type="ECO:0000313" key="4">
    <source>
        <dbReference type="Proteomes" id="UP000019384"/>
    </source>
</evidence>
<dbReference type="EMBL" id="HG793130">
    <property type="protein sequence ID" value="CDK29210.1"/>
    <property type="molecule type" value="Genomic_DNA"/>
</dbReference>
<protein>
    <submittedName>
        <fullName evidence="3">Uncharacterized protein</fullName>
    </submittedName>
</protein>
<dbReference type="GO" id="GO:0005680">
    <property type="term" value="C:anaphase-promoting complex"/>
    <property type="evidence" value="ECO:0007669"/>
    <property type="project" value="InterPro"/>
</dbReference>
<keyword evidence="1" id="KW-0833">Ubl conjugation pathway</keyword>
<feature type="compositionally biased region" description="Polar residues" evidence="2">
    <location>
        <begin position="57"/>
        <end position="70"/>
    </location>
</feature>
<dbReference type="RefSeq" id="XP_022461198.1">
    <property type="nucleotide sequence ID" value="XM_022600370.1"/>
</dbReference>
<evidence type="ECO:0000256" key="2">
    <source>
        <dbReference type="SAM" id="MobiDB-lite"/>
    </source>
</evidence>
<proteinExistence type="predicted"/>
<dbReference type="Pfam" id="PF10471">
    <property type="entry name" value="ANAPC_CDC26"/>
    <property type="match status" value="1"/>
</dbReference>
<keyword evidence="4" id="KW-1185">Reference proteome</keyword>
<feature type="region of interest" description="Disordered" evidence="2">
    <location>
        <begin position="51"/>
        <end position="84"/>
    </location>
</feature>
<dbReference type="Proteomes" id="UP000019384">
    <property type="component" value="Unassembled WGS sequence"/>
</dbReference>
<dbReference type="GeneID" id="34522586"/>
<evidence type="ECO:0000256" key="1">
    <source>
        <dbReference type="ARBA" id="ARBA00022786"/>
    </source>
</evidence>
<organism evidence="3 4">
    <name type="scientific">Kuraishia capsulata CBS 1993</name>
    <dbReference type="NCBI Taxonomy" id="1382522"/>
    <lineage>
        <taxon>Eukaryota</taxon>
        <taxon>Fungi</taxon>
        <taxon>Dikarya</taxon>
        <taxon>Ascomycota</taxon>
        <taxon>Saccharomycotina</taxon>
        <taxon>Pichiomycetes</taxon>
        <taxon>Pichiales</taxon>
        <taxon>Pichiaceae</taxon>
        <taxon>Kuraishia</taxon>
    </lineage>
</organism>
<name>W6MXN7_9ASCO</name>
<dbReference type="AlphaFoldDB" id="W6MXN7"/>
<reference evidence="3" key="2">
    <citation type="submission" date="2014-02" db="EMBL/GenBank/DDBJ databases">
        <title>Complete DNA sequence of /Kuraishia capsulata/ illustrates novel genomic features among budding yeasts (/Saccharomycotina/).</title>
        <authorList>
            <person name="Morales L."/>
            <person name="Noel B."/>
            <person name="Porcel B."/>
            <person name="Marcet-Houben M."/>
            <person name="Hullo M-F."/>
            <person name="Sacerdot C."/>
            <person name="Tekaia F."/>
            <person name="Leh-Louis V."/>
            <person name="Despons L."/>
            <person name="Khanna V."/>
            <person name="Aury J-M."/>
            <person name="Barbe V."/>
            <person name="Couloux A."/>
            <person name="Labadie K."/>
            <person name="Pelletier E."/>
            <person name="Souciet J-L."/>
            <person name="Boekhout T."/>
            <person name="Gabaldon T."/>
            <person name="Wincker P."/>
            <person name="Dujon B."/>
        </authorList>
    </citation>
    <scope>NUCLEOTIDE SEQUENCE</scope>
    <source>
        <strain evidence="3">CBS 1993</strain>
    </source>
</reference>
<dbReference type="HOGENOM" id="CLU_2527780_0_0_1"/>
<dbReference type="OrthoDB" id="4082961at2759"/>
<dbReference type="InterPro" id="IPR018860">
    <property type="entry name" value="APC_suCDC26"/>
</dbReference>
<feature type="compositionally biased region" description="Basic and acidic residues" evidence="2">
    <location>
        <begin position="71"/>
        <end position="84"/>
    </location>
</feature>
<sequence>MIRLFGYRVVSTIGNWPYCTMLRRDPTTIKLSTEDVKEYYRQEAYNMITGTDEQKRANQNFEAASAGTSRDSNKTKDERVLGSR</sequence>
<evidence type="ECO:0000313" key="3">
    <source>
        <dbReference type="EMBL" id="CDK29210.1"/>
    </source>
</evidence>
<dbReference type="GO" id="GO:0031145">
    <property type="term" value="P:anaphase-promoting complex-dependent catabolic process"/>
    <property type="evidence" value="ECO:0007669"/>
    <property type="project" value="InterPro"/>
</dbReference>
<accession>W6MXN7</accession>